<dbReference type="AlphaFoldDB" id="A0A9X2GY21"/>
<evidence type="ECO:0000313" key="1">
    <source>
        <dbReference type="EMBL" id="MCP2363033.1"/>
    </source>
</evidence>
<dbReference type="EMBL" id="JAMZEB010000002">
    <property type="protein sequence ID" value="MCP2363033.1"/>
    <property type="molecule type" value="Genomic_DNA"/>
</dbReference>
<protein>
    <submittedName>
        <fullName evidence="1">Uncharacterized protein</fullName>
    </submittedName>
</protein>
<comment type="caution">
    <text evidence="1">The sequence shown here is derived from an EMBL/GenBank/DDBJ whole genome shotgun (WGS) entry which is preliminary data.</text>
</comment>
<evidence type="ECO:0000313" key="2">
    <source>
        <dbReference type="Proteomes" id="UP001139648"/>
    </source>
</evidence>
<name>A0A9X2GY21_9ACTN</name>
<keyword evidence="2" id="KW-1185">Reference proteome</keyword>
<organism evidence="1 2">
    <name type="scientific">Nonomuraea thailandensis</name>
    <dbReference type="NCBI Taxonomy" id="1188745"/>
    <lineage>
        <taxon>Bacteria</taxon>
        <taxon>Bacillati</taxon>
        <taxon>Actinomycetota</taxon>
        <taxon>Actinomycetes</taxon>
        <taxon>Streptosporangiales</taxon>
        <taxon>Streptosporangiaceae</taxon>
        <taxon>Nonomuraea</taxon>
    </lineage>
</organism>
<dbReference type="Proteomes" id="UP001139648">
    <property type="component" value="Unassembled WGS sequence"/>
</dbReference>
<proteinExistence type="predicted"/>
<accession>A0A9X2GY21</accession>
<sequence length="46" mass="5669">MRVRRRPRTARAGRRQVPSYLGRWLRDRWRVTWAEARSLLSITSWT</sequence>
<dbReference type="RefSeq" id="WP_253754314.1">
    <property type="nucleotide sequence ID" value="NZ_BAABKA010000023.1"/>
</dbReference>
<reference evidence="1" key="1">
    <citation type="submission" date="2022-06" db="EMBL/GenBank/DDBJ databases">
        <title>Sequencing the genomes of 1000 actinobacteria strains.</title>
        <authorList>
            <person name="Klenk H.-P."/>
        </authorList>
    </citation>
    <scope>NUCLEOTIDE SEQUENCE</scope>
    <source>
        <strain evidence="1">DSM 46694</strain>
    </source>
</reference>
<gene>
    <name evidence="1" type="ORF">HD597_010053</name>
</gene>